<evidence type="ECO:0000256" key="1">
    <source>
        <dbReference type="SAM" id="SignalP"/>
    </source>
</evidence>
<evidence type="ECO:0000313" key="2">
    <source>
        <dbReference type="EMBL" id="SDE57189.1"/>
    </source>
</evidence>
<dbReference type="AlphaFoldDB" id="A0A1G7E0F6"/>
<feature type="signal peptide" evidence="1">
    <location>
        <begin position="1"/>
        <end position="17"/>
    </location>
</feature>
<gene>
    <name evidence="2" type="ORF">SAMN04487992_10211</name>
</gene>
<reference evidence="3" key="1">
    <citation type="submission" date="2016-10" db="EMBL/GenBank/DDBJ databases">
        <authorList>
            <person name="Varghese N."/>
            <person name="Submissions S."/>
        </authorList>
    </citation>
    <scope>NUCLEOTIDE SEQUENCE [LARGE SCALE GENOMIC DNA]</scope>
    <source>
        <strain evidence="3">DSM 24729</strain>
    </source>
</reference>
<keyword evidence="1" id="KW-0732">Signal</keyword>
<dbReference type="Proteomes" id="UP000182114">
    <property type="component" value="Unassembled WGS sequence"/>
</dbReference>
<evidence type="ECO:0008006" key="4">
    <source>
        <dbReference type="Google" id="ProtNLM"/>
    </source>
</evidence>
<dbReference type="EMBL" id="FNBD01000002">
    <property type="protein sequence ID" value="SDE57189.1"/>
    <property type="molecule type" value="Genomic_DNA"/>
</dbReference>
<keyword evidence="3" id="KW-1185">Reference proteome</keyword>
<evidence type="ECO:0000313" key="3">
    <source>
        <dbReference type="Proteomes" id="UP000182114"/>
    </source>
</evidence>
<proteinExistence type="predicted"/>
<name>A0A1G7E0F6_9FLAO</name>
<dbReference type="eggNOG" id="ENOG5032ZBW">
    <property type="taxonomic scope" value="Bacteria"/>
</dbReference>
<organism evidence="2 3">
    <name type="scientific">Cellulophaga baltica</name>
    <dbReference type="NCBI Taxonomy" id="76594"/>
    <lineage>
        <taxon>Bacteria</taxon>
        <taxon>Pseudomonadati</taxon>
        <taxon>Bacteroidota</taxon>
        <taxon>Flavobacteriia</taxon>
        <taxon>Flavobacteriales</taxon>
        <taxon>Flavobacteriaceae</taxon>
        <taxon>Cellulophaga</taxon>
    </lineage>
</organism>
<protein>
    <recommendedName>
        <fullName evidence="4">Dihydroorotase</fullName>
    </recommendedName>
</protein>
<accession>A0A1G7E0F6</accession>
<feature type="chain" id="PRO_5010248753" description="Dihydroorotase" evidence="1">
    <location>
        <begin position="18"/>
        <end position="120"/>
    </location>
</feature>
<dbReference type="RefSeq" id="WP_074537384.1">
    <property type="nucleotide sequence ID" value="NZ_FNBD01000002.1"/>
</dbReference>
<sequence length="120" mass="13372">MIKYLIIFLFSVSFLNAQTYTSETSVEVRVGDLFEIGKPKAKAYKHIDFPKANFIIKKGGIANYKNTEGELVVVTAIKEKKNGVTQVYIRRNDGGRFFGSHTVVKADVNQALSAGELRVL</sequence>